<keyword evidence="9" id="KW-0408">Iron</keyword>
<evidence type="ECO:0000313" key="13">
    <source>
        <dbReference type="Proteomes" id="UP000272729"/>
    </source>
</evidence>
<evidence type="ECO:0000256" key="7">
    <source>
        <dbReference type="ARBA" id="ARBA00022777"/>
    </source>
</evidence>
<dbReference type="Gene3D" id="1.20.5.1930">
    <property type="match status" value="1"/>
</dbReference>
<dbReference type="CDD" id="cd16917">
    <property type="entry name" value="HATPase_UhpB-NarQ-NarX-like"/>
    <property type="match status" value="1"/>
</dbReference>
<dbReference type="FunFam" id="3.30.450.40:FF:000052">
    <property type="entry name" value="Oxygen sensor histidine kinase response regulator DevS/DosS"/>
    <property type="match status" value="1"/>
</dbReference>
<dbReference type="GO" id="GO:0000287">
    <property type="term" value="F:magnesium ion binding"/>
    <property type="evidence" value="ECO:0007669"/>
    <property type="project" value="UniProtKB-ARBA"/>
</dbReference>
<evidence type="ECO:0000256" key="5">
    <source>
        <dbReference type="ARBA" id="ARBA00022679"/>
    </source>
</evidence>
<dbReference type="InterPro" id="IPR003018">
    <property type="entry name" value="GAF"/>
</dbReference>
<gene>
    <name evidence="12" type="ORF">DFJ66_7862</name>
</gene>
<keyword evidence="6" id="KW-0479">Metal-binding</keyword>
<dbReference type="Gene3D" id="3.30.565.10">
    <property type="entry name" value="Histidine kinase-like ATPase, C-terminal domain"/>
    <property type="match status" value="1"/>
</dbReference>
<comment type="cofactor">
    <cofactor evidence="1">
        <name>Mg(2+)</name>
        <dbReference type="ChEBI" id="CHEBI:18420"/>
    </cofactor>
</comment>
<reference evidence="12 13" key="1">
    <citation type="submission" date="2018-10" db="EMBL/GenBank/DDBJ databases">
        <title>Sequencing the genomes of 1000 actinobacteria strains.</title>
        <authorList>
            <person name="Klenk H.-P."/>
        </authorList>
    </citation>
    <scope>NUCLEOTIDE SEQUENCE [LARGE SCALE GENOMIC DNA]</scope>
    <source>
        <strain evidence="12 13">DSM 43911</strain>
    </source>
</reference>
<dbReference type="InterPro" id="IPR003594">
    <property type="entry name" value="HATPase_dom"/>
</dbReference>
<dbReference type="GO" id="GO:0070483">
    <property type="term" value="P:detection of hypoxia"/>
    <property type="evidence" value="ECO:0007669"/>
    <property type="project" value="UniProtKB-ARBA"/>
</dbReference>
<dbReference type="InterPro" id="IPR050482">
    <property type="entry name" value="Sensor_HK_TwoCompSys"/>
</dbReference>
<keyword evidence="3" id="KW-0963">Cytoplasm</keyword>
<dbReference type="GO" id="GO:0070026">
    <property type="term" value="F:nitric oxide binding"/>
    <property type="evidence" value="ECO:0007669"/>
    <property type="project" value="UniProtKB-ARBA"/>
</dbReference>
<dbReference type="GO" id="GO:0020037">
    <property type="term" value="F:heme binding"/>
    <property type="evidence" value="ECO:0007669"/>
    <property type="project" value="UniProtKB-ARBA"/>
</dbReference>
<keyword evidence="8" id="KW-0460">Magnesium</keyword>
<evidence type="ECO:0000313" key="12">
    <source>
        <dbReference type="EMBL" id="RKT74502.1"/>
    </source>
</evidence>
<dbReference type="GO" id="GO:0000155">
    <property type="term" value="F:phosphorelay sensor kinase activity"/>
    <property type="evidence" value="ECO:0007669"/>
    <property type="project" value="InterPro"/>
</dbReference>
<evidence type="ECO:0000256" key="10">
    <source>
        <dbReference type="ARBA" id="ARBA00023012"/>
    </source>
</evidence>
<keyword evidence="4" id="KW-0597">Phosphoprotein</keyword>
<dbReference type="GO" id="GO:0016020">
    <property type="term" value="C:membrane"/>
    <property type="evidence" value="ECO:0007669"/>
    <property type="project" value="InterPro"/>
</dbReference>
<evidence type="ECO:0000256" key="3">
    <source>
        <dbReference type="ARBA" id="ARBA00022490"/>
    </source>
</evidence>
<dbReference type="PANTHER" id="PTHR24421:SF56">
    <property type="entry name" value="OXYGEN SENSOR HISTIDINE KINASE RESPONSE REGULATOR DOST"/>
    <property type="match status" value="1"/>
</dbReference>
<dbReference type="GO" id="GO:0019826">
    <property type="term" value="F:oxygen sensor activity"/>
    <property type="evidence" value="ECO:0007669"/>
    <property type="project" value="UniProtKB-ARBA"/>
</dbReference>
<evidence type="ECO:0000256" key="1">
    <source>
        <dbReference type="ARBA" id="ARBA00001946"/>
    </source>
</evidence>
<keyword evidence="7 12" id="KW-0418">Kinase</keyword>
<dbReference type="InterPro" id="IPR011712">
    <property type="entry name" value="Sig_transdc_His_kin_sub3_dim/P"/>
</dbReference>
<dbReference type="SUPFAM" id="SSF55874">
    <property type="entry name" value="ATPase domain of HSP90 chaperone/DNA topoisomerase II/histidine kinase"/>
    <property type="match status" value="1"/>
</dbReference>
<evidence type="ECO:0000256" key="4">
    <source>
        <dbReference type="ARBA" id="ARBA00022553"/>
    </source>
</evidence>
<dbReference type="Pfam" id="PF07730">
    <property type="entry name" value="HisKA_3"/>
    <property type="match status" value="1"/>
</dbReference>
<organism evidence="12 13">
    <name type="scientific">Saccharothrix variisporea</name>
    <dbReference type="NCBI Taxonomy" id="543527"/>
    <lineage>
        <taxon>Bacteria</taxon>
        <taxon>Bacillati</taxon>
        <taxon>Actinomycetota</taxon>
        <taxon>Actinomycetes</taxon>
        <taxon>Pseudonocardiales</taxon>
        <taxon>Pseudonocardiaceae</taxon>
        <taxon>Saccharothrix</taxon>
    </lineage>
</organism>
<comment type="caution">
    <text evidence="12">The sequence shown here is derived from an EMBL/GenBank/DDBJ whole genome shotgun (WGS) entry which is preliminary data.</text>
</comment>
<dbReference type="RefSeq" id="WP_121229276.1">
    <property type="nucleotide sequence ID" value="NZ_JBIUBA010000003.1"/>
</dbReference>
<evidence type="ECO:0000256" key="2">
    <source>
        <dbReference type="ARBA" id="ARBA00001971"/>
    </source>
</evidence>
<dbReference type="Pfam" id="PF02518">
    <property type="entry name" value="HATPase_c"/>
    <property type="match status" value="1"/>
</dbReference>
<dbReference type="AlphaFoldDB" id="A0A495XKU3"/>
<keyword evidence="5" id="KW-0808">Transferase</keyword>
<comment type="cofactor">
    <cofactor evidence="2">
        <name>heme</name>
        <dbReference type="ChEBI" id="CHEBI:30413"/>
    </cofactor>
</comment>
<dbReference type="SMART" id="SM00065">
    <property type="entry name" value="GAF"/>
    <property type="match status" value="2"/>
</dbReference>
<accession>A0A495XKU3</accession>
<evidence type="ECO:0000256" key="9">
    <source>
        <dbReference type="ARBA" id="ARBA00023004"/>
    </source>
</evidence>
<protein>
    <submittedName>
        <fullName evidence="12">Histidine kinase/DNA gyrase B/HSP90-like ATPase</fullName>
    </submittedName>
</protein>
<name>A0A495XKU3_9PSEU</name>
<dbReference type="GO" id="GO:0005524">
    <property type="term" value="F:ATP binding"/>
    <property type="evidence" value="ECO:0007669"/>
    <property type="project" value="UniProtKB-ARBA"/>
</dbReference>
<sequence>MTGSEQSPHSLLGGLRLDELLDGVRERLTEIASTRDKMQGLLDAVLAVGSGLELDSTLQRIVQAATELVGARYGALGVLGPREGLSEFVYVGIDPETRSRMGHLPQGKGLLGLLIKDPRVIRLHDLSQHDASVGFPANHPPMHSFLGVPVRVRKEVFGNLYMTEKVDGADFTPDDEVVLSALAAAAGVAIENARLFERSRMRERWLEATAEVNSVLLGGASPEDALSLITQRTRELSSSALSLLLLAEEGGLRIAAGDGAQVEELVGATVSADGSFVGDVVSSAAPALAEDLEGLLWGRAVNVGPAVAVPLRTGSSVTGVLLVAREKGGSPFGADQVPLLASFADQAALALEFAENQRARRLVDVLEDRDRIARDLHDHVIQRLFATGMSLQGSVGSIREPRIRERVEKAVKQLDETVLEIRTSIFDLQASDDAPGLRRRLLDLVSELTGTTELNPAVRMTGTVDTSVPVEMAEDVEAAVREAVSNVVRHARATSLVVTVEAAGDLTVTVVDDGVGIPDRVARSGLHNLEHRAQRWGGSSSVAAAPSGGTRLTWQVPLA</sequence>
<proteinExistence type="predicted"/>
<dbReference type="EMBL" id="RBXR01000001">
    <property type="protein sequence ID" value="RKT74502.1"/>
    <property type="molecule type" value="Genomic_DNA"/>
</dbReference>
<feature type="domain" description="GAF" evidence="11">
    <location>
        <begin position="53"/>
        <end position="200"/>
    </location>
</feature>
<evidence type="ECO:0000256" key="8">
    <source>
        <dbReference type="ARBA" id="ARBA00022842"/>
    </source>
</evidence>
<dbReference type="InterPro" id="IPR029016">
    <property type="entry name" value="GAF-like_dom_sf"/>
</dbReference>
<dbReference type="GO" id="GO:0070025">
    <property type="term" value="F:carbon monoxide binding"/>
    <property type="evidence" value="ECO:0007669"/>
    <property type="project" value="UniProtKB-ARBA"/>
</dbReference>
<dbReference type="Pfam" id="PF13185">
    <property type="entry name" value="GAF_2"/>
    <property type="match status" value="2"/>
</dbReference>
<dbReference type="InterPro" id="IPR036890">
    <property type="entry name" value="HATPase_C_sf"/>
</dbReference>
<feature type="domain" description="GAF" evidence="11">
    <location>
        <begin position="225"/>
        <end position="361"/>
    </location>
</feature>
<dbReference type="OrthoDB" id="5241249at2"/>
<dbReference type="PANTHER" id="PTHR24421">
    <property type="entry name" value="NITRATE/NITRITE SENSOR PROTEIN NARX-RELATED"/>
    <property type="match status" value="1"/>
</dbReference>
<dbReference type="GO" id="GO:0019825">
    <property type="term" value="F:oxygen binding"/>
    <property type="evidence" value="ECO:0007669"/>
    <property type="project" value="UniProtKB-ARBA"/>
</dbReference>
<dbReference type="Gene3D" id="3.30.450.40">
    <property type="match status" value="2"/>
</dbReference>
<dbReference type="GO" id="GO:0046983">
    <property type="term" value="F:protein dimerization activity"/>
    <property type="evidence" value="ECO:0007669"/>
    <property type="project" value="InterPro"/>
</dbReference>
<evidence type="ECO:0000256" key="6">
    <source>
        <dbReference type="ARBA" id="ARBA00022723"/>
    </source>
</evidence>
<evidence type="ECO:0000259" key="11">
    <source>
        <dbReference type="SMART" id="SM00065"/>
    </source>
</evidence>
<dbReference type="SUPFAM" id="SSF55781">
    <property type="entry name" value="GAF domain-like"/>
    <property type="match status" value="2"/>
</dbReference>
<keyword evidence="13" id="KW-1185">Reference proteome</keyword>
<keyword evidence="10" id="KW-0902">Two-component regulatory system</keyword>
<dbReference type="Proteomes" id="UP000272729">
    <property type="component" value="Unassembled WGS sequence"/>
</dbReference>